<dbReference type="GO" id="GO:0008061">
    <property type="term" value="F:chitin binding"/>
    <property type="evidence" value="ECO:0007669"/>
    <property type="project" value="InterPro"/>
</dbReference>
<protein>
    <submittedName>
        <fullName evidence="6">Uncharacterized protein isoform X1</fullName>
    </submittedName>
    <submittedName>
        <fullName evidence="4">Y150_0 protein</fullName>
    </submittedName>
</protein>
<organism evidence="4">
    <name type="scientific">Fopius arisanus</name>
    <dbReference type="NCBI Taxonomy" id="64838"/>
    <lineage>
        <taxon>Eukaryota</taxon>
        <taxon>Metazoa</taxon>
        <taxon>Ecdysozoa</taxon>
        <taxon>Arthropoda</taxon>
        <taxon>Hexapoda</taxon>
        <taxon>Insecta</taxon>
        <taxon>Pterygota</taxon>
        <taxon>Neoptera</taxon>
        <taxon>Endopterygota</taxon>
        <taxon>Hymenoptera</taxon>
        <taxon>Apocrita</taxon>
        <taxon>Ichneumonoidea</taxon>
        <taxon>Braconidae</taxon>
        <taxon>Opiinae</taxon>
        <taxon>Fopius</taxon>
    </lineage>
</organism>
<evidence type="ECO:0000256" key="1">
    <source>
        <dbReference type="SAM" id="MobiDB-lite"/>
    </source>
</evidence>
<feature type="region of interest" description="Disordered" evidence="1">
    <location>
        <begin position="197"/>
        <end position="245"/>
    </location>
</feature>
<dbReference type="GO" id="GO:0005576">
    <property type="term" value="C:extracellular region"/>
    <property type="evidence" value="ECO:0007669"/>
    <property type="project" value="InterPro"/>
</dbReference>
<dbReference type="SUPFAM" id="SSF57625">
    <property type="entry name" value="Invertebrate chitin-binding proteins"/>
    <property type="match status" value="1"/>
</dbReference>
<accession>A0A9R1TZW6</accession>
<feature type="region of interest" description="Disordered" evidence="1">
    <location>
        <begin position="71"/>
        <end position="103"/>
    </location>
</feature>
<dbReference type="PANTHER" id="PTHR22933:SF43">
    <property type="entry name" value="LP10131P"/>
    <property type="match status" value="1"/>
</dbReference>
<reference evidence="6" key="2">
    <citation type="submission" date="2025-04" db="UniProtKB">
        <authorList>
            <consortium name="RefSeq"/>
        </authorList>
    </citation>
    <scope>IDENTIFICATION</scope>
    <source>
        <strain evidence="6">USDA-PBARC FA_bdor</strain>
        <tissue evidence="6">Whole organism</tissue>
    </source>
</reference>
<proteinExistence type="predicted"/>
<dbReference type="KEGG" id="fas:105266190"/>
<feature type="domain" description="Chitin-binding type-2" evidence="3">
    <location>
        <begin position="317"/>
        <end position="375"/>
    </location>
</feature>
<accession>A0A0C9QU43</accession>
<evidence type="ECO:0000259" key="3">
    <source>
        <dbReference type="PROSITE" id="PS50940"/>
    </source>
</evidence>
<feature type="compositionally biased region" description="Basic and acidic residues" evidence="1">
    <location>
        <begin position="71"/>
        <end position="92"/>
    </location>
</feature>
<name>A0A0C9QU43_9HYME</name>
<keyword evidence="5" id="KW-1185">Reference proteome</keyword>
<dbReference type="Pfam" id="PF01607">
    <property type="entry name" value="CBM_14"/>
    <property type="match status" value="1"/>
</dbReference>
<feature type="chain" id="PRO_5044541521" evidence="2">
    <location>
        <begin position="20"/>
        <end position="375"/>
    </location>
</feature>
<dbReference type="InterPro" id="IPR052976">
    <property type="entry name" value="Scoloptoxin-like"/>
</dbReference>
<reference evidence="4" key="1">
    <citation type="submission" date="2015-01" db="EMBL/GenBank/DDBJ databases">
        <title>Transcriptome Assembly of Fopius arisanus.</title>
        <authorList>
            <person name="Geib S."/>
        </authorList>
    </citation>
    <scope>NUCLEOTIDE SEQUENCE</scope>
</reference>
<gene>
    <name evidence="4" type="primary">Y150_0</name>
    <name evidence="6" type="synonym">LOC105266190</name>
    <name evidence="4" type="ORF">g.7046</name>
</gene>
<evidence type="ECO:0000313" key="6">
    <source>
        <dbReference type="RefSeq" id="XP_011302483.1"/>
    </source>
</evidence>
<dbReference type="PANTHER" id="PTHR22933">
    <property type="entry name" value="FI18007P1-RELATED"/>
    <property type="match status" value="1"/>
</dbReference>
<keyword evidence="2" id="KW-0732">Signal</keyword>
<dbReference type="Proteomes" id="UP000694866">
    <property type="component" value="Unplaced"/>
</dbReference>
<evidence type="ECO:0000313" key="4">
    <source>
        <dbReference type="EMBL" id="JAG77021.1"/>
    </source>
</evidence>
<dbReference type="EMBL" id="GBYB01007254">
    <property type="protein sequence ID" value="JAG77021.1"/>
    <property type="molecule type" value="Transcribed_RNA"/>
</dbReference>
<dbReference type="SMART" id="SM00494">
    <property type="entry name" value="ChtBD2"/>
    <property type="match status" value="1"/>
</dbReference>
<dbReference type="OrthoDB" id="6514762at2759"/>
<dbReference type="InterPro" id="IPR002557">
    <property type="entry name" value="Chitin-bd_dom"/>
</dbReference>
<dbReference type="GeneID" id="105266190"/>
<sequence length="375" mass="42159">MWVNPGFLVFFGFLHVTQAEREFPDEQSIVHIDVQRLRPRSWKSHQSNGGDIEGAFKVQWTGNGDFQARQVEKSSLERELPPWDSQVEKGSEEDTIDPEPSLPSSILQPPFEFYSSSIHDFANEDTTLSNDFETSSDNNSTIKTLRIYEITKSNSSRGFRKGNAITAGRSFVISDPSSETKSSNSLRSVIRNKNLTRLNGVNRGNDSGGSYSGANGVDDRSGGIKPRTNVIRANSGKGNAPRGNRKYQARVDSDETLVRRNSWGNTRDNWRRPVNRPNHFRFSDSGVKVGAVPGVAGRDYPVHQEHTHHHLQNVVGRFPCPKDSEKHFYLADRASRCQIFYVCYGGETGVPMVCPNGTLFNQEIQVCDWWFNVVC</sequence>
<dbReference type="InterPro" id="IPR036508">
    <property type="entry name" value="Chitin-bd_dom_sf"/>
</dbReference>
<dbReference type="RefSeq" id="XP_011302483.1">
    <property type="nucleotide sequence ID" value="XM_011304181.1"/>
</dbReference>
<feature type="signal peptide" evidence="2">
    <location>
        <begin position="1"/>
        <end position="19"/>
    </location>
</feature>
<dbReference type="Gene3D" id="2.170.140.10">
    <property type="entry name" value="Chitin binding domain"/>
    <property type="match status" value="1"/>
</dbReference>
<dbReference type="PROSITE" id="PS50940">
    <property type="entry name" value="CHIT_BIND_II"/>
    <property type="match status" value="1"/>
</dbReference>
<dbReference type="AlphaFoldDB" id="A0A0C9QU43"/>
<evidence type="ECO:0000256" key="2">
    <source>
        <dbReference type="SAM" id="SignalP"/>
    </source>
</evidence>
<evidence type="ECO:0000313" key="5">
    <source>
        <dbReference type="Proteomes" id="UP000694866"/>
    </source>
</evidence>